<evidence type="ECO:0000256" key="1">
    <source>
        <dbReference type="SAM" id="MobiDB-lite"/>
    </source>
</evidence>
<dbReference type="PANTHER" id="PTHR38887">
    <property type="entry name" value="CHROMOSOME 21, WHOLE GENOME SHOTGUN SEQUENCE"/>
    <property type="match status" value="1"/>
</dbReference>
<protein>
    <submittedName>
        <fullName evidence="2">Uncharacterized protein</fullName>
    </submittedName>
</protein>
<dbReference type="VEuPathDB" id="FungiDB:PV07_10566"/>
<feature type="region of interest" description="Disordered" evidence="1">
    <location>
        <begin position="32"/>
        <end position="96"/>
    </location>
</feature>
<dbReference type="Proteomes" id="UP000054466">
    <property type="component" value="Unassembled WGS sequence"/>
</dbReference>
<dbReference type="OrthoDB" id="3433125at2759"/>
<dbReference type="GeneID" id="27349760"/>
<evidence type="ECO:0000313" key="2">
    <source>
        <dbReference type="EMBL" id="KIW24879.1"/>
    </source>
</evidence>
<dbReference type="RefSeq" id="XP_016245095.1">
    <property type="nucleotide sequence ID" value="XM_016397904.1"/>
</dbReference>
<sequence>MGRSKQQSGGTVGHLIQGVGFAVGLATEFQAHKKASKTTAAEQNIQGRPSQKDLINDDSYFEAIEERPPAYRDTGSEAKASPVILPQRRPHDKTRGFLRAHAPNLGTYKDIDETAFLAFLKELHKSSQSSGIFTAINITAFGAASPHP</sequence>
<reference evidence="2 3" key="1">
    <citation type="submission" date="2015-01" db="EMBL/GenBank/DDBJ databases">
        <title>The Genome Sequence of Cladophialophora immunda CBS83496.</title>
        <authorList>
            <consortium name="The Broad Institute Genomics Platform"/>
            <person name="Cuomo C."/>
            <person name="de Hoog S."/>
            <person name="Gorbushina A."/>
            <person name="Stielow B."/>
            <person name="Teixiera M."/>
            <person name="Abouelleil A."/>
            <person name="Chapman S.B."/>
            <person name="Priest M."/>
            <person name="Young S.K."/>
            <person name="Wortman J."/>
            <person name="Nusbaum C."/>
            <person name="Birren B."/>
        </authorList>
    </citation>
    <scope>NUCLEOTIDE SEQUENCE [LARGE SCALE GENOMIC DNA]</scope>
    <source>
        <strain evidence="2 3">CBS 83496</strain>
    </source>
</reference>
<dbReference type="InterPro" id="IPR053221">
    <property type="entry name" value="Burnettramic_acid_biosynth"/>
</dbReference>
<proteinExistence type="predicted"/>
<feature type="compositionally biased region" description="Polar residues" evidence="1">
    <location>
        <begin position="37"/>
        <end position="49"/>
    </location>
</feature>
<feature type="compositionally biased region" description="Basic and acidic residues" evidence="1">
    <location>
        <begin position="64"/>
        <end position="76"/>
    </location>
</feature>
<accession>A0A0D2CMT6</accession>
<keyword evidence="3" id="KW-1185">Reference proteome</keyword>
<name>A0A0D2CMT6_9EURO</name>
<dbReference type="STRING" id="569365.A0A0D2CMT6"/>
<organism evidence="2 3">
    <name type="scientific">Cladophialophora immunda</name>
    <dbReference type="NCBI Taxonomy" id="569365"/>
    <lineage>
        <taxon>Eukaryota</taxon>
        <taxon>Fungi</taxon>
        <taxon>Dikarya</taxon>
        <taxon>Ascomycota</taxon>
        <taxon>Pezizomycotina</taxon>
        <taxon>Eurotiomycetes</taxon>
        <taxon>Chaetothyriomycetidae</taxon>
        <taxon>Chaetothyriales</taxon>
        <taxon>Herpotrichiellaceae</taxon>
        <taxon>Cladophialophora</taxon>
    </lineage>
</organism>
<gene>
    <name evidence="2" type="ORF">PV07_10566</name>
</gene>
<dbReference type="PANTHER" id="PTHR38887:SF1">
    <property type="entry name" value="RAS MODIFICATION PROTEIN ERF4"/>
    <property type="match status" value="1"/>
</dbReference>
<dbReference type="AlphaFoldDB" id="A0A0D2CMT6"/>
<dbReference type="EMBL" id="KN847045">
    <property type="protein sequence ID" value="KIW24879.1"/>
    <property type="molecule type" value="Genomic_DNA"/>
</dbReference>
<dbReference type="HOGENOM" id="CLU_1758613_0_0_1"/>
<evidence type="ECO:0000313" key="3">
    <source>
        <dbReference type="Proteomes" id="UP000054466"/>
    </source>
</evidence>